<evidence type="ECO:0000313" key="3">
    <source>
        <dbReference type="Proteomes" id="UP000268372"/>
    </source>
</evidence>
<dbReference type="InterPro" id="IPR049503">
    <property type="entry name" value="AbiJ_NTD4"/>
</dbReference>
<dbReference type="Proteomes" id="UP000268372">
    <property type="component" value="Unassembled WGS sequence"/>
</dbReference>
<protein>
    <recommendedName>
        <fullName evidence="1">HEPN AbiJ-N-terminal domain-containing protein</fullName>
    </recommendedName>
</protein>
<reference evidence="2 3" key="1">
    <citation type="submission" date="2018-11" db="EMBL/GenBank/DDBJ databases">
        <title>Flavobacterium sp. nov., YIM 102796 draft genome.</title>
        <authorList>
            <person name="Li G."/>
            <person name="Jiang Y."/>
        </authorList>
    </citation>
    <scope>NUCLEOTIDE SEQUENCE [LARGE SCALE GENOMIC DNA]</scope>
    <source>
        <strain evidence="2 3">YIM 102796</strain>
    </source>
</reference>
<keyword evidence="3" id="KW-1185">Reference proteome</keyword>
<proteinExistence type="predicted"/>
<dbReference type="Pfam" id="PF18863">
    <property type="entry name" value="AbiJ_NTD4"/>
    <property type="match status" value="1"/>
</dbReference>
<dbReference type="OrthoDB" id="9786278at2"/>
<evidence type="ECO:0000313" key="2">
    <source>
        <dbReference type="EMBL" id="RRA97072.1"/>
    </source>
</evidence>
<organism evidence="2 3">
    <name type="scientific">Paenimyroides viscosum</name>
    <dbReference type="NCBI Taxonomy" id="2488729"/>
    <lineage>
        <taxon>Bacteria</taxon>
        <taxon>Pseudomonadati</taxon>
        <taxon>Bacteroidota</taxon>
        <taxon>Flavobacteriia</taxon>
        <taxon>Flavobacteriales</taxon>
        <taxon>Flavobacteriaceae</taxon>
        <taxon>Paenimyroides</taxon>
    </lineage>
</organism>
<feature type="domain" description="HEPN AbiJ-N-terminal" evidence="1">
    <location>
        <begin position="1"/>
        <end position="162"/>
    </location>
</feature>
<comment type="caution">
    <text evidence="2">The sequence shown here is derived from an EMBL/GenBank/DDBJ whole genome shotgun (WGS) entry which is preliminary data.</text>
</comment>
<evidence type="ECO:0000259" key="1">
    <source>
        <dbReference type="Pfam" id="PF18863"/>
    </source>
</evidence>
<name>A0A3P1B8G0_9FLAO</name>
<dbReference type="AlphaFoldDB" id="A0A3P1B8G0"/>
<dbReference type="RefSeq" id="WP_124897995.1">
    <property type="nucleotide sequence ID" value="NZ_RQTJ01000001.1"/>
</dbReference>
<gene>
    <name evidence="2" type="ORF">EG242_00670</name>
</gene>
<sequence length="287" mass="33660">MKFSERMGYTKPKDIIQYESIDDDLKNDLWNLYYGNYLEAAEYQDIYLLPEDFKTYFKKLWTDFLKKKINEIPEQAYTFIKLVETDFFDNTKAWYFIYDLIEYTFNTFDFRTIGDKSYFNHQIESQLNSILEKNLSGYRFINTQFVPITNDQEIASINEASKNNTEYKTVSAHFNKALELLSDKKTPDFSNSIKESISAIESYFKVFFNNPNIKFGDALNNLEHKHALDKQIKESINKIYAFSNNVGAIRHALKPGETSDKITLAEAKYMLVTCSAFINYLKETATN</sequence>
<accession>A0A3P1B8G0</accession>
<dbReference type="EMBL" id="RQTJ01000001">
    <property type="protein sequence ID" value="RRA97072.1"/>
    <property type="molecule type" value="Genomic_DNA"/>
</dbReference>